<feature type="compositionally biased region" description="Low complexity" evidence="1">
    <location>
        <begin position="507"/>
        <end position="534"/>
    </location>
</feature>
<feature type="compositionally biased region" description="Low complexity" evidence="1">
    <location>
        <begin position="429"/>
        <end position="443"/>
    </location>
</feature>
<dbReference type="SUPFAM" id="SSF48452">
    <property type="entry name" value="TPR-like"/>
    <property type="match status" value="2"/>
</dbReference>
<dbReference type="EMBL" id="FNIE01000002">
    <property type="protein sequence ID" value="SDM92424.1"/>
    <property type="molecule type" value="Genomic_DNA"/>
</dbReference>
<gene>
    <name evidence="3" type="ORF">SAMN05216259_10219</name>
</gene>
<feature type="region of interest" description="Disordered" evidence="1">
    <location>
        <begin position="410"/>
        <end position="620"/>
    </location>
</feature>
<name>A0A1G9X6N8_9ACTN</name>
<keyword evidence="4" id="KW-1185">Reference proteome</keyword>
<dbReference type="AlphaFoldDB" id="A0A1G9X6N8"/>
<accession>A0A1G9X6N8</accession>
<reference evidence="3 4" key="1">
    <citation type="submission" date="2016-10" db="EMBL/GenBank/DDBJ databases">
        <authorList>
            <person name="de Groot N.N."/>
        </authorList>
    </citation>
    <scope>NUCLEOTIDE SEQUENCE [LARGE SCALE GENOMIC DNA]</scope>
    <source>
        <strain evidence="3 4">CGMCC 4.2022</strain>
    </source>
</reference>
<feature type="compositionally biased region" description="Basic and acidic residues" evidence="1">
    <location>
        <begin position="478"/>
        <end position="492"/>
    </location>
</feature>
<dbReference type="Proteomes" id="UP000199341">
    <property type="component" value="Unassembled WGS sequence"/>
</dbReference>
<protein>
    <submittedName>
        <fullName evidence="3">CHAT domain-containing protein</fullName>
    </submittedName>
</protein>
<dbReference type="InterPro" id="IPR024983">
    <property type="entry name" value="CHAT_dom"/>
</dbReference>
<dbReference type="InterPro" id="IPR011990">
    <property type="entry name" value="TPR-like_helical_dom_sf"/>
</dbReference>
<organism evidence="3 4">
    <name type="scientific">Actinacidiphila guanduensis</name>
    <dbReference type="NCBI Taxonomy" id="310781"/>
    <lineage>
        <taxon>Bacteria</taxon>
        <taxon>Bacillati</taxon>
        <taxon>Actinomycetota</taxon>
        <taxon>Actinomycetes</taxon>
        <taxon>Kitasatosporales</taxon>
        <taxon>Streptomycetaceae</taxon>
        <taxon>Actinacidiphila</taxon>
    </lineage>
</organism>
<feature type="compositionally biased region" description="Basic and acidic residues" evidence="1">
    <location>
        <begin position="553"/>
        <end position="569"/>
    </location>
</feature>
<evidence type="ECO:0000313" key="4">
    <source>
        <dbReference type="Proteomes" id="UP000199341"/>
    </source>
</evidence>
<evidence type="ECO:0000313" key="3">
    <source>
        <dbReference type="EMBL" id="SDM92424.1"/>
    </source>
</evidence>
<evidence type="ECO:0000256" key="1">
    <source>
        <dbReference type="SAM" id="MobiDB-lite"/>
    </source>
</evidence>
<sequence length="1056" mass="109489">MFEATRAVAERRRGSRARAEGRAEAAYGHFRAAALLHPDRVLAAWYWVQAAAEAAAIEHRAEQEECARQALAPLAARRRLTGLGREVRRDALVLLADALTALGRLVEAEAAARRALAAAEAPQDRLAALGVLAQVHHRRGDAVAAHRTAGLVVAAARELGVPVLAAASWCDLALAAFGVGDAAAAQDACDRAAALLDGMPRGERGQPELALLTLRSMLARHRGDTEAAFTYARAAVEQAERMGAAEQSVETRITLALALAEAGQPEAAVGIMVPDFRRAERDGPRPLAGRIAMNLAACCSMLGDDAQAARWARNGVDQLAAGEDSFGLAGALHNLGTLLVGTGRAQEAETLLLESVRRLEHIRAAASLERHDIGMLDVHAQVYRSLQLARAARGDAPGALDAALRARGESLTRERVDEGSAHQDRTGERPPANTPARAATARASDPVSPDDPARDHTVPTQAAAEPALAGQRTSATTETHRPTPPARERTHAGDPTSPDQPARDRTAPTATTEEPAPAGQQISTTTETDQTTPPAREPAPPTAHAGEPAAADRPARDRTAPTATADEHAAVGQRTSTTTETHSPAPAARERTPSPAHAGDPTSPDHPAEVRVGAPAGTEPLVRERGGALVEAGRLGRRFVAGLLATRGLPPAVAVPAPATPVGGYADPAAGPPSAHEESAARLLREEAERSGTVFLVTGLLGAPAEGDRFGIPVAVDTWVVAPGRDIALQRVSLDGLARELVALEAESEPTGLDVWRRAGYRPAGAAATEAHRDLMSRVLEMPLAKAAQAAAECGQRLVILPDGFLHTVPFPALQLPDGKVLVEHCAVSVLPAPRLLRRTAPAPLDRPPVLLAVGDPAPATAEPAPAMPAPGLASLPGARAEADALAEQFGTTALTGTAATRAAVTAGLPGCDLAHFAAHALQGGDAFVPGMLCLAPSDRDDGYLRADDLARLSLAHCRLVVLSACSSGLGRATFEGNLGLARAFLTAGAATVVVSLWDIPDADTGPLMSAFYARLRAGEPAAQALRTAVLSARATGADPAAWSAFVLIGDPNTRL</sequence>
<evidence type="ECO:0000259" key="2">
    <source>
        <dbReference type="Pfam" id="PF12770"/>
    </source>
</evidence>
<dbReference type="RefSeq" id="WP_093782767.1">
    <property type="nucleotide sequence ID" value="NZ_FNIE01000002.1"/>
</dbReference>
<dbReference type="Gene3D" id="1.25.40.10">
    <property type="entry name" value="Tetratricopeptide repeat domain"/>
    <property type="match status" value="2"/>
</dbReference>
<feature type="compositionally biased region" description="Polar residues" evidence="1">
    <location>
        <begin position="573"/>
        <end position="582"/>
    </location>
</feature>
<dbReference type="STRING" id="310781.SAMN05216259_10219"/>
<feature type="compositionally biased region" description="Basic and acidic residues" evidence="1">
    <location>
        <begin position="410"/>
        <end position="428"/>
    </location>
</feature>
<dbReference type="Pfam" id="PF12770">
    <property type="entry name" value="CHAT"/>
    <property type="match status" value="1"/>
</dbReference>
<dbReference type="OrthoDB" id="4331905at2"/>
<dbReference type="PANTHER" id="PTHR10098">
    <property type="entry name" value="RAPSYN-RELATED"/>
    <property type="match status" value="1"/>
</dbReference>
<proteinExistence type="predicted"/>
<feature type="domain" description="CHAT" evidence="2">
    <location>
        <begin position="773"/>
        <end position="1051"/>
    </location>
</feature>
<dbReference type="PANTHER" id="PTHR10098:SF108">
    <property type="entry name" value="TETRATRICOPEPTIDE REPEAT PROTEIN 28"/>
    <property type="match status" value="1"/>
</dbReference>